<feature type="transmembrane region" description="Helical" evidence="2">
    <location>
        <begin position="38"/>
        <end position="56"/>
    </location>
</feature>
<dbReference type="PANTHER" id="PTHR30487">
    <property type="entry name" value="TYPE 4 PREPILIN-LIKE PROTEINS LEADER PEPTIDE-PROCESSING ENZYME"/>
    <property type="match status" value="1"/>
</dbReference>
<keyword evidence="2" id="KW-0472">Membrane</keyword>
<name>A0A5B9P427_9BACT</name>
<feature type="transmembrane region" description="Helical" evidence="2">
    <location>
        <begin position="12"/>
        <end position="29"/>
    </location>
</feature>
<keyword evidence="2" id="KW-0812">Transmembrane</keyword>
<feature type="transmembrane region" description="Helical" evidence="2">
    <location>
        <begin position="169"/>
        <end position="186"/>
    </location>
</feature>
<keyword evidence="2" id="KW-1133">Transmembrane helix</keyword>
<dbReference type="KEGG" id="mff:MFFC18_08250"/>
<sequence>MSEIFATMADNWVYWVVAIFAVVAAYIDGKELRVPNKLTFPMIFAGWIYSSIAYGMAGEGWYYGLMWSLIGTIVGGLTLLPFYSIGGMGAGDVKMMAAIGAWVHVTIVFMSFCIGAAVGGVIAVIMILMSGEAKKHYDQFWYLINEITTVQDPEKLSEIAAERKSTMRLLPYGIPMAIGTVIYLAWERMLV</sequence>
<feature type="domain" description="Prepilin type IV endopeptidase peptidase" evidence="3">
    <location>
        <begin position="15"/>
        <end position="124"/>
    </location>
</feature>
<evidence type="ECO:0000313" key="5">
    <source>
        <dbReference type="Proteomes" id="UP000322214"/>
    </source>
</evidence>
<dbReference type="EMBL" id="CP042912">
    <property type="protein sequence ID" value="QEG20974.1"/>
    <property type="molecule type" value="Genomic_DNA"/>
</dbReference>
<evidence type="ECO:0000313" key="4">
    <source>
        <dbReference type="EMBL" id="QEG20974.1"/>
    </source>
</evidence>
<reference evidence="4 5" key="1">
    <citation type="submission" date="2019-08" db="EMBL/GenBank/DDBJ databases">
        <title>Deep-cultivation of Planctomycetes and their phenomic and genomic characterization uncovers novel biology.</title>
        <authorList>
            <person name="Wiegand S."/>
            <person name="Jogler M."/>
            <person name="Boedeker C."/>
            <person name="Pinto D."/>
            <person name="Vollmers J."/>
            <person name="Rivas-Marin E."/>
            <person name="Kohn T."/>
            <person name="Peeters S.H."/>
            <person name="Heuer A."/>
            <person name="Rast P."/>
            <person name="Oberbeckmann S."/>
            <person name="Bunk B."/>
            <person name="Jeske O."/>
            <person name="Meyerdierks A."/>
            <person name="Storesund J.E."/>
            <person name="Kallscheuer N."/>
            <person name="Luecker S."/>
            <person name="Lage O.M."/>
            <person name="Pohl T."/>
            <person name="Merkel B.J."/>
            <person name="Hornburger P."/>
            <person name="Mueller R.-W."/>
            <person name="Bruemmer F."/>
            <person name="Labrenz M."/>
            <person name="Spormann A.M."/>
            <person name="Op den Camp H."/>
            <person name="Overmann J."/>
            <person name="Amann R."/>
            <person name="Jetten M.S.M."/>
            <person name="Mascher T."/>
            <person name="Medema M.H."/>
            <person name="Devos D.P."/>
            <person name="Kaster A.-K."/>
            <person name="Ovreas L."/>
            <person name="Rohde M."/>
            <person name="Galperin M.Y."/>
            <person name="Jogler C."/>
        </authorList>
    </citation>
    <scope>NUCLEOTIDE SEQUENCE [LARGE SCALE GENOMIC DNA]</scope>
    <source>
        <strain evidence="4 5">FC18</strain>
    </source>
</reference>
<evidence type="ECO:0000256" key="2">
    <source>
        <dbReference type="SAM" id="Phobius"/>
    </source>
</evidence>
<feature type="transmembrane region" description="Helical" evidence="2">
    <location>
        <begin position="95"/>
        <end position="128"/>
    </location>
</feature>
<feature type="transmembrane region" description="Helical" evidence="2">
    <location>
        <begin position="62"/>
        <end position="83"/>
    </location>
</feature>
<dbReference type="Gene3D" id="1.20.120.1220">
    <property type="match status" value="1"/>
</dbReference>
<dbReference type="GO" id="GO:0005886">
    <property type="term" value="C:plasma membrane"/>
    <property type="evidence" value="ECO:0007669"/>
    <property type="project" value="TreeGrafter"/>
</dbReference>
<evidence type="ECO:0000256" key="1">
    <source>
        <dbReference type="ARBA" id="ARBA00005801"/>
    </source>
</evidence>
<evidence type="ECO:0000259" key="3">
    <source>
        <dbReference type="Pfam" id="PF01478"/>
    </source>
</evidence>
<dbReference type="OrthoDB" id="5508079at2"/>
<dbReference type="Proteomes" id="UP000322214">
    <property type="component" value="Chromosome"/>
</dbReference>
<proteinExistence type="inferred from homology"/>
<dbReference type="PANTHER" id="PTHR30487:SF0">
    <property type="entry name" value="PREPILIN LEADER PEPTIDASE_N-METHYLTRANSFERASE-RELATED"/>
    <property type="match status" value="1"/>
</dbReference>
<dbReference type="GO" id="GO:0006465">
    <property type="term" value="P:signal peptide processing"/>
    <property type="evidence" value="ECO:0007669"/>
    <property type="project" value="TreeGrafter"/>
</dbReference>
<dbReference type="InterPro" id="IPR050882">
    <property type="entry name" value="Prepilin_peptidase/N-MTase"/>
</dbReference>
<protein>
    <submittedName>
        <fullName evidence="4">Type IV leader peptidase family protein</fullName>
    </submittedName>
</protein>
<dbReference type="STRING" id="980251.GCA_001642875_02875"/>
<dbReference type="AlphaFoldDB" id="A0A5B9P427"/>
<dbReference type="RefSeq" id="WP_075085101.1">
    <property type="nucleotide sequence ID" value="NZ_CP042912.1"/>
</dbReference>
<organism evidence="4 5">
    <name type="scientific">Mariniblastus fucicola</name>
    <dbReference type="NCBI Taxonomy" id="980251"/>
    <lineage>
        <taxon>Bacteria</taxon>
        <taxon>Pseudomonadati</taxon>
        <taxon>Planctomycetota</taxon>
        <taxon>Planctomycetia</taxon>
        <taxon>Pirellulales</taxon>
        <taxon>Pirellulaceae</taxon>
        <taxon>Mariniblastus</taxon>
    </lineage>
</organism>
<keyword evidence="5" id="KW-1185">Reference proteome</keyword>
<comment type="similarity">
    <text evidence="1">Belongs to the peptidase A24 family.</text>
</comment>
<gene>
    <name evidence="4" type="ORF">MFFC18_08250</name>
</gene>
<dbReference type="Pfam" id="PF01478">
    <property type="entry name" value="Peptidase_A24"/>
    <property type="match status" value="1"/>
</dbReference>
<dbReference type="GO" id="GO:0004190">
    <property type="term" value="F:aspartic-type endopeptidase activity"/>
    <property type="evidence" value="ECO:0007669"/>
    <property type="project" value="InterPro"/>
</dbReference>
<dbReference type="InterPro" id="IPR000045">
    <property type="entry name" value="Prepilin_IV_endopep_pep"/>
</dbReference>
<accession>A0A5B9P427</accession>